<evidence type="ECO:0000313" key="6">
    <source>
        <dbReference type="EMBL" id="CAD7457768.1"/>
    </source>
</evidence>
<dbReference type="InterPro" id="IPR019786">
    <property type="entry name" value="Zinc_finger_PHD-type_CS"/>
</dbReference>
<feature type="transmembrane region" description="Helical" evidence="5">
    <location>
        <begin position="12"/>
        <end position="29"/>
    </location>
</feature>
<accession>A0A7R9IGB9</accession>
<organism evidence="6">
    <name type="scientific">Timema tahoe</name>
    <dbReference type="NCBI Taxonomy" id="61484"/>
    <lineage>
        <taxon>Eukaryota</taxon>
        <taxon>Metazoa</taxon>
        <taxon>Ecdysozoa</taxon>
        <taxon>Arthropoda</taxon>
        <taxon>Hexapoda</taxon>
        <taxon>Insecta</taxon>
        <taxon>Pterygota</taxon>
        <taxon>Neoptera</taxon>
        <taxon>Polyneoptera</taxon>
        <taxon>Phasmatodea</taxon>
        <taxon>Timematodea</taxon>
        <taxon>Timematoidea</taxon>
        <taxon>Timematidae</taxon>
        <taxon>Timema</taxon>
    </lineage>
</organism>
<keyword evidence="3" id="KW-0862">Zinc</keyword>
<dbReference type="PROSITE" id="PS01359">
    <property type="entry name" value="ZF_PHD_1"/>
    <property type="match status" value="1"/>
</dbReference>
<evidence type="ECO:0000256" key="4">
    <source>
        <dbReference type="SAM" id="MobiDB-lite"/>
    </source>
</evidence>
<keyword evidence="1" id="KW-0479">Metal-binding</keyword>
<evidence type="ECO:0008006" key="7">
    <source>
        <dbReference type="Google" id="ProtNLM"/>
    </source>
</evidence>
<dbReference type="InterPro" id="IPR011011">
    <property type="entry name" value="Znf_FYVE_PHD"/>
</dbReference>
<dbReference type="AlphaFoldDB" id="A0A7R9IGB9"/>
<dbReference type="InterPro" id="IPR013083">
    <property type="entry name" value="Znf_RING/FYVE/PHD"/>
</dbReference>
<proteinExistence type="predicted"/>
<protein>
    <recommendedName>
        <fullName evidence="7">Zinc finger PHD-type domain-containing protein</fullName>
    </recommendedName>
</protein>
<sequence>MRALRWVKTPQVTSFRVLSVVFCVSLPILRPGGFNMPGSEDNCAKCSRAFFGRQRFIWCSGPCKARFHLDCLKINDAEYEIFMKSGVSTFKCDPCIKKAKASFGDATLTKSISAPALPEWPMKPLQVKKTFEELIKAPSADREAVTIQLLNSLINMVYDLSTQVKDLSSDNAVLKSQISELLAFRTPVCLVSVGTQCSLSSQSSIPSESSPSTSLLSKSPKSPKLTFSQALTSNNKSSGVDSKSVVKSPAGSQSASASADDGFTVVSSRKNKSSNSNVREDPPVQRSRARKLLTGNKIATDLQTVNKVFKKKSLFVTRFSPEVSSLAIQSYLNKELNLDYLVCSKLKTKFNSYSSFHISVKEDDFPMINISDIWPSGCLIAPYYGKLLPEQIVCEESPCYIALRNSETLTLPHHRYLDSFKMKLGPGTSGISKQQGSYLKKKKDILESSELFVNILVDEVYVRPDVTYKGGKIEGMVIKGGDPQNDNIESRFGQYRQMSGGNYHISVTEILESERKIKAISLLKIQSYKAGEFSIKDLSLEEDEERDDKELTESGVLADCPNVYDEVKNLETSQNELMTLIYIAGYAVHKIEKLKNCTSCKNVMRFWETQKALTLKELAIQKWRTMATGGATPRNSVVGEEIIAQVMSIQPGLNEEVDCRDSDFFHQQRMNLCRVSTATATPLPAPAATATATPPPLEPVPSGSSSRQLQLLPTAEESPIGPSSPAETLSQPQESSSTPVRVDTVHRRRASGSVCLAEELKVRLDKARGGVQVEHEQLKLDRTRRKLQLRLEKESEILKLRLHNERECNRIASRFLEELNKIKVKSLEAERLHQEARDRTAMKFQEELHEITLQNLHAARLHQEAVDKVLLEKAQLERELALRLLEQHPPNQ</sequence>
<gene>
    <name evidence="6" type="ORF">TTEB3V08_LOCUS5759</name>
</gene>
<evidence type="ECO:0000256" key="5">
    <source>
        <dbReference type="SAM" id="Phobius"/>
    </source>
</evidence>
<feature type="compositionally biased region" description="Polar residues" evidence="4">
    <location>
        <begin position="702"/>
        <end position="711"/>
    </location>
</feature>
<feature type="region of interest" description="Disordered" evidence="4">
    <location>
        <begin position="685"/>
        <end position="746"/>
    </location>
</feature>
<keyword evidence="5" id="KW-0472">Membrane</keyword>
<feature type="compositionally biased region" description="Low complexity" evidence="4">
    <location>
        <begin position="233"/>
        <end position="277"/>
    </location>
</feature>
<dbReference type="SUPFAM" id="SSF57903">
    <property type="entry name" value="FYVE/PHD zinc finger"/>
    <property type="match status" value="1"/>
</dbReference>
<feature type="region of interest" description="Disordered" evidence="4">
    <location>
        <begin position="200"/>
        <end position="286"/>
    </location>
</feature>
<dbReference type="EMBL" id="OE001891">
    <property type="protein sequence ID" value="CAD7457768.1"/>
    <property type="molecule type" value="Genomic_DNA"/>
</dbReference>
<keyword evidence="5" id="KW-1133">Transmembrane helix</keyword>
<evidence type="ECO:0000256" key="2">
    <source>
        <dbReference type="ARBA" id="ARBA00022771"/>
    </source>
</evidence>
<evidence type="ECO:0000256" key="1">
    <source>
        <dbReference type="ARBA" id="ARBA00022723"/>
    </source>
</evidence>
<dbReference type="GO" id="GO:0008270">
    <property type="term" value="F:zinc ion binding"/>
    <property type="evidence" value="ECO:0007669"/>
    <property type="project" value="UniProtKB-KW"/>
</dbReference>
<feature type="compositionally biased region" description="Polar residues" evidence="4">
    <location>
        <begin position="725"/>
        <end position="739"/>
    </location>
</feature>
<dbReference type="Gene3D" id="3.30.40.10">
    <property type="entry name" value="Zinc/RING finger domain, C3HC4 (zinc finger)"/>
    <property type="match status" value="1"/>
</dbReference>
<evidence type="ECO:0000256" key="3">
    <source>
        <dbReference type="ARBA" id="ARBA00022833"/>
    </source>
</evidence>
<keyword evidence="5" id="KW-0812">Transmembrane</keyword>
<keyword evidence="2" id="KW-0863">Zinc-finger</keyword>
<feature type="compositionally biased region" description="Low complexity" evidence="4">
    <location>
        <begin position="200"/>
        <end position="225"/>
    </location>
</feature>
<reference evidence="6" key="1">
    <citation type="submission" date="2020-11" db="EMBL/GenBank/DDBJ databases">
        <authorList>
            <person name="Tran Van P."/>
        </authorList>
    </citation>
    <scope>NUCLEOTIDE SEQUENCE</scope>
</reference>
<name>A0A7R9IGB9_9NEOP</name>